<protein>
    <recommendedName>
        <fullName evidence="4">Tetratricopeptide TPR_1 repeat-containing protein</fullName>
    </recommendedName>
</protein>
<comment type="caution">
    <text evidence="2">The sequence shown here is derived from an EMBL/GenBank/DDBJ whole genome shotgun (WGS) entry which is preliminary data.</text>
</comment>
<dbReference type="SUPFAM" id="SSF48452">
    <property type="entry name" value="TPR-like"/>
    <property type="match status" value="1"/>
</dbReference>
<accession>A0ABX3NVZ7</accession>
<dbReference type="InterPro" id="IPR019734">
    <property type="entry name" value="TPR_rpt"/>
</dbReference>
<evidence type="ECO:0000313" key="2">
    <source>
        <dbReference type="EMBL" id="OQP48425.1"/>
    </source>
</evidence>
<reference evidence="2 3" key="1">
    <citation type="submission" date="2016-04" db="EMBL/GenBank/DDBJ databases">
        <authorList>
            <person name="Chen L."/>
            <person name="Zhuang W."/>
            <person name="Wang G."/>
        </authorList>
    </citation>
    <scope>NUCLEOTIDE SEQUENCE [LARGE SCALE GENOMIC DNA]</scope>
    <source>
        <strain evidence="3">GR20</strain>
    </source>
</reference>
<dbReference type="RefSeq" id="WP_014221628.1">
    <property type="nucleotide sequence ID" value="NZ_LWBO01000012.1"/>
</dbReference>
<evidence type="ECO:0000256" key="1">
    <source>
        <dbReference type="SAM" id="SignalP"/>
    </source>
</evidence>
<proteinExistence type="predicted"/>
<dbReference type="InterPro" id="IPR011990">
    <property type="entry name" value="TPR-like_helical_dom_sf"/>
</dbReference>
<evidence type="ECO:0008006" key="4">
    <source>
        <dbReference type="Google" id="ProtNLM"/>
    </source>
</evidence>
<feature type="signal peptide" evidence="1">
    <location>
        <begin position="1"/>
        <end position="22"/>
    </location>
</feature>
<dbReference type="Gene3D" id="1.25.40.10">
    <property type="entry name" value="Tetratricopeptide repeat domain"/>
    <property type="match status" value="1"/>
</dbReference>
<evidence type="ECO:0000313" key="3">
    <source>
        <dbReference type="Proteomes" id="UP000192277"/>
    </source>
</evidence>
<name>A0ABX3NVZ7_9BACT</name>
<feature type="chain" id="PRO_5045854692" description="Tetratricopeptide TPR_1 repeat-containing protein" evidence="1">
    <location>
        <begin position="23"/>
        <end position="497"/>
    </location>
</feature>
<keyword evidence="1" id="KW-0732">Signal</keyword>
<keyword evidence="3" id="KW-1185">Reference proteome</keyword>
<dbReference type="EMBL" id="LWBO01000012">
    <property type="protein sequence ID" value="OQP48425.1"/>
    <property type="molecule type" value="Genomic_DNA"/>
</dbReference>
<dbReference type="Proteomes" id="UP000192277">
    <property type="component" value="Unassembled WGS sequence"/>
</dbReference>
<organism evidence="2 3">
    <name type="scientific">Niastella koreensis</name>
    <dbReference type="NCBI Taxonomy" id="354356"/>
    <lineage>
        <taxon>Bacteria</taxon>
        <taxon>Pseudomonadati</taxon>
        <taxon>Bacteroidota</taxon>
        <taxon>Chitinophagia</taxon>
        <taxon>Chitinophagales</taxon>
        <taxon>Chitinophagaceae</taxon>
        <taxon>Niastella</taxon>
    </lineage>
</organism>
<dbReference type="SMART" id="SM00028">
    <property type="entry name" value="TPR"/>
    <property type="match status" value="2"/>
</dbReference>
<sequence>MISLRPTWLAVLLVLVSVPMQAQKVFDFNDRCKQAYHEIIQLKLNNGQQLLNTEKAQHPNNLIPYFLENYIDFFTLFFNEDPAEFKKRLPNRDARLDLLDEGPENSPFLLFARSVIHFQWAAVRVKFGNNWDAGWEFRRSFLQVKNNQQLFPNFAPNGLYAGAMQVAAGTIPDGYKWLSSLLGINGNINKGMAKLNTFLQGTDEWSTLFRDEAIFFYCYLKFYVVNDKPGVFQFIDQQHLDVVNHHLFAYLAVNLSRNSQQAEKAEEVITGLNMSAAYLAMPVWDMEMGYAKMHHLDPAAAPYLERFINTFKGRFFVKDVLQKLSWYYYLQGDEAKAHAYRQKVLTMGTTDSEADKQAQMEAQTNTWPNKLLLQARMLDDGGYFKQALALLQGKNTNNFTLAEEKLEFAYRAGRLYDDMGNDSFAIVFYKEAIDLGEQRKEHFAARAALQTGYIFEQRGDKQAAIKWFQRCQSMKDHDFKNSLDSKAKAGIARCKNE</sequence>
<gene>
    <name evidence="2" type="ORF">A4D02_06850</name>
</gene>